<evidence type="ECO:0000256" key="1">
    <source>
        <dbReference type="ARBA" id="ARBA00008172"/>
    </source>
</evidence>
<proteinExistence type="inferred from homology"/>
<evidence type="ECO:0000256" key="2">
    <source>
        <dbReference type="ARBA" id="ARBA00022649"/>
    </source>
</evidence>
<dbReference type="SUPFAM" id="SSF143011">
    <property type="entry name" value="RelE-like"/>
    <property type="match status" value="1"/>
</dbReference>
<sequence length="88" mass="10232">MKVAFWPTAWDDYRHWQDNDPAMLEKLNGLIEECRRHPFKGTGKPEPLSGNLSGWWSRRISREHRLVYGAAGSGAEQVLQVAQCRYHH</sequence>
<dbReference type="Pfam" id="PF06769">
    <property type="entry name" value="YoeB_toxin"/>
    <property type="match status" value="1"/>
</dbReference>
<dbReference type="NCBIfam" id="TIGR02116">
    <property type="entry name" value="toxin_Txe_YoeB"/>
    <property type="match status" value="1"/>
</dbReference>
<keyword evidence="5" id="KW-0378">Hydrolase</keyword>
<evidence type="ECO:0000256" key="3">
    <source>
        <dbReference type="ARBA" id="ARBA00022722"/>
    </source>
</evidence>
<comment type="caution">
    <text evidence="7">The sequence shown here is derived from an EMBL/GenBank/DDBJ whole genome shotgun (WGS) entry which is preliminary data.</text>
</comment>
<dbReference type="PANTHER" id="PTHR38039">
    <property type="entry name" value="TOXIN YOEB"/>
    <property type="match status" value="1"/>
</dbReference>
<dbReference type="Gene3D" id="3.30.2310.20">
    <property type="entry name" value="RelE-like"/>
    <property type="match status" value="1"/>
</dbReference>
<dbReference type="InterPro" id="IPR009614">
    <property type="entry name" value="YoeB_toxin"/>
</dbReference>
<evidence type="ECO:0000256" key="4">
    <source>
        <dbReference type="ARBA" id="ARBA00022759"/>
    </source>
</evidence>
<dbReference type="RefSeq" id="WP_380939961.1">
    <property type="nucleotide sequence ID" value="NZ_JBHUFC010000003.1"/>
</dbReference>
<gene>
    <name evidence="7" type="ORF">ACFSC3_08400</name>
</gene>
<accession>A0ABW4NBS5</accession>
<keyword evidence="4" id="KW-0255">Endonuclease</keyword>
<dbReference type="PANTHER" id="PTHR38039:SF1">
    <property type="entry name" value="TOXIN YOEB"/>
    <property type="match status" value="1"/>
</dbReference>
<evidence type="ECO:0000313" key="8">
    <source>
        <dbReference type="Proteomes" id="UP001597283"/>
    </source>
</evidence>
<comment type="similarity">
    <text evidence="1">Belongs to the YoeB family.</text>
</comment>
<dbReference type="InterPro" id="IPR035093">
    <property type="entry name" value="RelE/ParE_toxin_dom_sf"/>
</dbReference>
<keyword evidence="8" id="KW-1185">Reference proteome</keyword>
<evidence type="ECO:0000256" key="5">
    <source>
        <dbReference type="ARBA" id="ARBA00022801"/>
    </source>
</evidence>
<dbReference type="EMBL" id="JBHUFC010000003">
    <property type="protein sequence ID" value="MFD1787590.1"/>
    <property type="molecule type" value="Genomic_DNA"/>
</dbReference>
<reference evidence="8" key="1">
    <citation type="journal article" date="2019" name="Int. J. Syst. Evol. Microbiol.">
        <title>The Global Catalogue of Microorganisms (GCM) 10K type strain sequencing project: providing services to taxonomists for standard genome sequencing and annotation.</title>
        <authorList>
            <consortium name="The Broad Institute Genomics Platform"/>
            <consortium name="The Broad Institute Genome Sequencing Center for Infectious Disease"/>
            <person name="Wu L."/>
            <person name="Ma J."/>
        </authorList>
    </citation>
    <scope>NUCLEOTIDE SEQUENCE [LARGE SCALE GENOMIC DNA]</scope>
    <source>
        <strain evidence="8">Q85</strain>
    </source>
</reference>
<evidence type="ECO:0000313" key="7">
    <source>
        <dbReference type="EMBL" id="MFD1787590.1"/>
    </source>
</evidence>
<protein>
    <recommendedName>
        <fullName evidence="6">Putative mRNA interferase YoeB</fullName>
    </recommendedName>
</protein>
<evidence type="ECO:0000256" key="6">
    <source>
        <dbReference type="ARBA" id="ARBA00030388"/>
    </source>
</evidence>
<keyword evidence="3" id="KW-0540">Nuclease</keyword>
<keyword evidence="2" id="KW-1277">Toxin-antitoxin system</keyword>
<dbReference type="Proteomes" id="UP001597283">
    <property type="component" value="Unassembled WGS sequence"/>
</dbReference>
<organism evidence="7 8">
    <name type="scientific">Sphingomonas floccifaciens</name>
    <dbReference type="NCBI Taxonomy" id="1844115"/>
    <lineage>
        <taxon>Bacteria</taxon>
        <taxon>Pseudomonadati</taxon>
        <taxon>Pseudomonadota</taxon>
        <taxon>Alphaproteobacteria</taxon>
        <taxon>Sphingomonadales</taxon>
        <taxon>Sphingomonadaceae</taxon>
        <taxon>Sphingomonas</taxon>
    </lineage>
</organism>
<name>A0ABW4NBS5_9SPHN</name>